<proteinExistence type="predicted"/>
<name>A0ABW8U8E6_9LACO</name>
<evidence type="ECO:0000313" key="3">
    <source>
        <dbReference type="Proteomes" id="UP001625389"/>
    </source>
</evidence>
<organism evidence="2 3">
    <name type="scientific">Loigolactobacillus zhaoyuanensis</name>
    <dbReference type="NCBI Taxonomy" id="2486017"/>
    <lineage>
        <taxon>Bacteria</taxon>
        <taxon>Bacillati</taxon>
        <taxon>Bacillota</taxon>
        <taxon>Bacilli</taxon>
        <taxon>Lactobacillales</taxon>
        <taxon>Lactobacillaceae</taxon>
        <taxon>Loigolactobacillus</taxon>
    </lineage>
</organism>
<dbReference type="RefSeq" id="WP_407136689.1">
    <property type="nucleotide sequence ID" value="NZ_JBGQPK010000001.1"/>
</dbReference>
<dbReference type="Pfam" id="PF02498">
    <property type="entry name" value="Bro-N"/>
    <property type="match status" value="1"/>
</dbReference>
<dbReference type="InterPro" id="IPR003497">
    <property type="entry name" value="BRO_N_domain"/>
</dbReference>
<dbReference type="SMART" id="SM01040">
    <property type="entry name" value="Bro-N"/>
    <property type="match status" value="1"/>
</dbReference>
<evidence type="ECO:0000259" key="1">
    <source>
        <dbReference type="PROSITE" id="PS51750"/>
    </source>
</evidence>
<dbReference type="Proteomes" id="UP001625389">
    <property type="component" value="Unassembled WGS sequence"/>
</dbReference>
<dbReference type="PROSITE" id="PS51750">
    <property type="entry name" value="BRO_N"/>
    <property type="match status" value="1"/>
</dbReference>
<gene>
    <name evidence="2" type="ORF">ACEN34_00620</name>
</gene>
<comment type="caution">
    <text evidence="2">The sequence shown here is derived from an EMBL/GenBank/DDBJ whole genome shotgun (WGS) entry which is preliminary data.</text>
</comment>
<keyword evidence="3" id="KW-1185">Reference proteome</keyword>
<reference evidence="2 3" key="1">
    <citation type="submission" date="2024-08" db="EMBL/GenBank/DDBJ databases">
        <authorList>
            <person name="Arias E."/>
        </authorList>
    </citation>
    <scope>NUCLEOTIDE SEQUENCE [LARGE SCALE GENOMIC DNA]</scope>
    <source>
        <strain evidence="2 3">FAM 25317</strain>
    </source>
</reference>
<protein>
    <submittedName>
        <fullName evidence="2">Bro-N domain-containing protein</fullName>
    </submittedName>
</protein>
<evidence type="ECO:0000313" key="2">
    <source>
        <dbReference type="EMBL" id="MFL2028124.1"/>
    </source>
</evidence>
<dbReference type="EMBL" id="JBGQPK010000001">
    <property type="protein sequence ID" value="MFL2028124.1"/>
    <property type="molecule type" value="Genomic_DNA"/>
</dbReference>
<accession>A0ABW8U8E6</accession>
<feature type="domain" description="Bro-N" evidence="1">
    <location>
        <begin position="2"/>
        <end position="100"/>
    </location>
</feature>
<sequence>MKTELWNNHEIRFVEVDGEWLAVAKDVSDALDYSDTKQMTKRIPNKYIWTCKMPVQGQERKMLALTEFGIYKAIFGSHKAEAEQFQEWVFNVIKQLRVTAGLEGFEIFRTLDKEHQRRAMNQLCQSLSKPVRLDFMKANTIANKAISTKFGYPKMVKKGEMTPDMLKSREAILEDTVSLMGLQDKYHMNLSISQTIYDSLNSKQTA</sequence>